<gene>
    <name evidence="1" type="ORF">GCM10007962_11470</name>
</gene>
<dbReference type="Pfam" id="PF20130">
    <property type="entry name" value="DUF6520"/>
    <property type="match status" value="1"/>
</dbReference>
<reference evidence="1" key="1">
    <citation type="journal article" date="2014" name="Int. J. Syst. Evol. Microbiol.">
        <title>Complete genome sequence of Corynebacterium casei LMG S-19264T (=DSM 44701T), isolated from a smear-ripened cheese.</title>
        <authorList>
            <consortium name="US DOE Joint Genome Institute (JGI-PGF)"/>
            <person name="Walter F."/>
            <person name="Albersmeier A."/>
            <person name="Kalinowski J."/>
            <person name="Ruckert C."/>
        </authorList>
    </citation>
    <scope>NUCLEOTIDE SEQUENCE</scope>
    <source>
        <strain evidence="1">JCM 12862</strain>
    </source>
</reference>
<evidence type="ECO:0000313" key="2">
    <source>
        <dbReference type="Proteomes" id="UP000612329"/>
    </source>
</evidence>
<comment type="caution">
    <text evidence="1">The sequence shown here is derived from an EMBL/GenBank/DDBJ whole genome shotgun (WGS) entry which is preliminary data.</text>
</comment>
<evidence type="ECO:0000313" key="1">
    <source>
        <dbReference type="EMBL" id="GGK18982.1"/>
    </source>
</evidence>
<accession>A0A8J3BG62</accession>
<dbReference type="RefSeq" id="WP_188650885.1">
    <property type="nucleotide sequence ID" value="NZ_BMNR01000002.1"/>
</dbReference>
<name>A0A8J3BG62_9FLAO</name>
<protein>
    <submittedName>
        <fullName evidence="1">Uncharacterized protein</fullName>
    </submittedName>
</protein>
<keyword evidence="2" id="KW-1185">Reference proteome</keyword>
<dbReference type="AlphaFoldDB" id="A0A8J3BG62"/>
<dbReference type="Proteomes" id="UP000612329">
    <property type="component" value="Unassembled WGS sequence"/>
</dbReference>
<organism evidence="1 2">
    <name type="scientific">Yeosuana aromativorans</name>
    <dbReference type="NCBI Taxonomy" id="288019"/>
    <lineage>
        <taxon>Bacteria</taxon>
        <taxon>Pseudomonadati</taxon>
        <taxon>Bacteroidota</taxon>
        <taxon>Flavobacteriia</taxon>
        <taxon>Flavobacteriales</taxon>
        <taxon>Flavobacteriaceae</taxon>
        <taxon>Yeosuana</taxon>
    </lineage>
</organism>
<dbReference type="EMBL" id="BMNR01000002">
    <property type="protein sequence ID" value="GGK18982.1"/>
    <property type="molecule type" value="Genomic_DNA"/>
</dbReference>
<proteinExistence type="predicted"/>
<dbReference type="InterPro" id="IPR045391">
    <property type="entry name" value="DUF6520"/>
</dbReference>
<sequence length="83" mass="8754">MKKIQGILTVVAFVVAIGGAFASSQMDILSVFRAPTSGGTCEVVSLPPNCGTDPGPICTLGINTYYQNKNAQGLCVNEYHFNN</sequence>
<reference evidence="1" key="2">
    <citation type="submission" date="2020-09" db="EMBL/GenBank/DDBJ databases">
        <authorList>
            <person name="Sun Q."/>
            <person name="Ohkuma M."/>
        </authorList>
    </citation>
    <scope>NUCLEOTIDE SEQUENCE</scope>
    <source>
        <strain evidence="1">JCM 12862</strain>
    </source>
</reference>